<reference evidence="2" key="1">
    <citation type="submission" date="2016-11" db="EMBL/GenBank/DDBJ databases">
        <authorList>
            <person name="Varghese N."/>
            <person name="Submissions S."/>
        </authorList>
    </citation>
    <scope>NUCLEOTIDE SEQUENCE [LARGE SCALE GENOMIC DNA]</scope>
    <source>
        <strain evidence="2">DSM 26899</strain>
    </source>
</reference>
<gene>
    <name evidence="1" type="ORF">SAMN05444267_100321</name>
</gene>
<evidence type="ECO:0008006" key="3">
    <source>
        <dbReference type="Google" id="ProtNLM"/>
    </source>
</evidence>
<sequence length="302" mass="32904">MNSRKCKRMSMHTLFYFNPIKRNKYISKRLLLTPALFFLASCSSDSIGDGNGITQPPVDATFTVTKTAENKYHLKRTYNNYILSKWNIDNNGYNTGKSDEDISFPDAGTYVIQHQAIGIGGEVGGTSSQTIVVPTSDPVSGNIIQGGRFDTPEEISKWSKHIISSTQAEWVFANGAVTMVANEGRQQGIYQAVNVEAGQKYVIDMVASSETALVDTWFEVYVLNSIPASGTDVSGTVYRNINTWDGCGKSPFKGKVSSIGCNSSKNGGVYTASTTGKVYLFIKCGGKTVNGLSIDKVEFRKI</sequence>
<dbReference type="EMBL" id="FRAV01000003">
    <property type="protein sequence ID" value="SHK32929.1"/>
    <property type="molecule type" value="Genomic_DNA"/>
</dbReference>
<evidence type="ECO:0000313" key="1">
    <source>
        <dbReference type="EMBL" id="SHK32929.1"/>
    </source>
</evidence>
<protein>
    <recommendedName>
        <fullName evidence="3">PKD domain-containing protein</fullName>
    </recommendedName>
</protein>
<dbReference type="Proteomes" id="UP000184364">
    <property type="component" value="Unassembled WGS sequence"/>
</dbReference>
<accession>A0A1M6RKH0</accession>
<dbReference type="STRING" id="1302687.SAMN05444267_100321"/>
<dbReference type="AlphaFoldDB" id="A0A1M6RKH0"/>
<name>A0A1M6RKH0_9FLAO</name>
<keyword evidence="2" id="KW-1185">Reference proteome</keyword>
<proteinExistence type="predicted"/>
<organism evidence="1 2">
    <name type="scientific">Chryseobacterium polytrichastri</name>
    <dbReference type="NCBI Taxonomy" id="1302687"/>
    <lineage>
        <taxon>Bacteria</taxon>
        <taxon>Pseudomonadati</taxon>
        <taxon>Bacteroidota</taxon>
        <taxon>Flavobacteriia</taxon>
        <taxon>Flavobacteriales</taxon>
        <taxon>Weeksellaceae</taxon>
        <taxon>Chryseobacterium group</taxon>
        <taxon>Chryseobacterium</taxon>
    </lineage>
</organism>
<evidence type="ECO:0000313" key="2">
    <source>
        <dbReference type="Proteomes" id="UP000184364"/>
    </source>
</evidence>